<keyword evidence="2" id="KW-1185">Reference proteome</keyword>
<evidence type="ECO:0000313" key="2">
    <source>
        <dbReference type="Proteomes" id="UP000270927"/>
    </source>
</evidence>
<dbReference type="EMBL" id="RARA01000006">
    <property type="protein sequence ID" value="ROT47844.1"/>
    <property type="molecule type" value="Genomic_DNA"/>
</dbReference>
<dbReference type="Proteomes" id="UP000270927">
    <property type="component" value="Unassembled WGS sequence"/>
</dbReference>
<name>A0A3N2QDJ6_9BACT</name>
<comment type="caution">
    <text evidence="1">The sequence shown here is derived from an EMBL/GenBank/DDBJ whole genome shotgun (WGS) entry which is preliminary data.</text>
</comment>
<sequence>MLAERLRRLQITEQLGEHLFTIGIDVTIGFVPCADPVENLCNKNEHKMRLWAAVQELLRGDML</sequence>
<gene>
    <name evidence="1" type="ORF">EDM02_00120</name>
</gene>
<reference evidence="1 2" key="1">
    <citation type="submission" date="2018-09" db="EMBL/GenBank/DDBJ databases">
        <title>Comparative Genomics of Wolbachia-Cardinium Dual Endosymbiosis in a Plant-Parasitic Nematode.</title>
        <authorList>
            <person name="Brown A.M.V."/>
            <person name="Wasala S.K."/>
            <person name="Howe D.K."/>
            <person name="Peetz A.B."/>
            <person name="Zasada I.A."/>
            <person name="Denver D.R."/>
        </authorList>
    </citation>
    <scope>NUCLEOTIDE SEQUENCE [LARGE SCALE GENOMIC DNA]</scope>
    <source>
        <strain evidence="1 2">Pp_1</strain>
    </source>
</reference>
<evidence type="ECO:0000313" key="1">
    <source>
        <dbReference type="EMBL" id="ROT47844.1"/>
    </source>
</evidence>
<protein>
    <submittedName>
        <fullName evidence="1">Uncharacterized protein</fullName>
    </submittedName>
</protein>
<dbReference type="AlphaFoldDB" id="A0A3N2QDJ6"/>
<proteinExistence type="predicted"/>
<accession>A0A3N2QDJ6</accession>
<organism evidence="1 2">
    <name type="scientific">Candidatus Cardinium hertigii</name>
    <dbReference type="NCBI Taxonomy" id="247481"/>
    <lineage>
        <taxon>Bacteria</taxon>
        <taxon>Pseudomonadati</taxon>
        <taxon>Bacteroidota</taxon>
        <taxon>Cytophagia</taxon>
        <taxon>Cytophagales</taxon>
        <taxon>Amoebophilaceae</taxon>
        <taxon>Candidatus Cardinium</taxon>
    </lineage>
</organism>